<evidence type="ECO:0000313" key="7">
    <source>
        <dbReference type="EMBL" id="SUZ63666.1"/>
    </source>
</evidence>
<accession>A0A381P9M4</accession>
<evidence type="ECO:0000256" key="5">
    <source>
        <dbReference type="ARBA" id="ARBA00022801"/>
    </source>
</evidence>
<dbReference type="InterPro" id="IPR023214">
    <property type="entry name" value="HAD_sf"/>
</dbReference>
<name>A0A381P9M4_9ZZZZ</name>
<evidence type="ECO:0000256" key="4">
    <source>
        <dbReference type="ARBA" id="ARBA00022723"/>
    </source>
</evidence>
<protein>
    <recommendedName>
        <fullName evidence="8">3-deoxy-D-manno-octulosonate 8-phosphate phosphatase KdsC</fullName>
    </recommendedName>
</protein>
<dbReference type="InterPro" id="IPR006549">
    <property type="entry name" value="HAD-SF_hydro_IIIA"/>
</dbReference>
<dbReference type="PANTHER" id="PTHR21485:SF3">
    <property type="entry name" value="N-ACYLNEURAMINATE CYTIDYLYLTRANSFERASE"/>
    <property type="match status" value="1"/>
</dbReference>
<dbReference type="Pfam" id="PF08282">
    <property type="entry name" value="Hydrolase_3"/>
    <property type="match status" value="1"/>
</dbReference>
<dbReference type="CDD" id="cd01630">
    <property type="entry name" value="HAD_KDO-like"/>
    <property type="match status" value="1"/>
</dbReference>
<dbReference type="SFLD" id="SFLDS00003">
    <property type="entry name" value="Haloacid_Dehalogenase"/>
    <property type="match status" value="1"/>
</dbReference>
<dbReference type="PANTHER" id="PTHR21485">
    <property type="entry name" value="HAD SUPERFAMILY MEMBERS CMAS AND KDSC"/>
    <property type="match status" value="1"/>
</dbReference>
<comment type="cofactor">
    <cofactor evidence="1">
        <name>Mg(2+)</name>
        <dbReference type="ChEBI" id="CHEBI:18420"/>
    </cofactor>
</comment>
<evidence type="ECO:0000256" key="6">
    <source>
        <dbReference type="ARBA" id="ARBA00022842"/>
    </source>
</evidence>
<dbReference type="PIRSF" id="PIRSF006118">
    <property type="entry name" value="KDO8-P_Ptase"/>
    <property type="match status" value="1"/>
</dbReference>
<evidence type="ECO:0008006" key="8">
    <source>
        <dbReference type="Google" id="ProtNLM"/>
    </source>
</evidence>
<keyword evidence="5" id="KW-0378">Hydrolase</keyword>
<evidence type="ECO:0000256" key="1">
    <source>
        <dbReference type="ARBA" id="ARBA00001946"/>
    </source>
</evidence>
<dbReference type="NCBIfam" id="TIGR01670">
    <property type="entry name" value="KdsC-phosphatas"/>
    <property type="match status" value="1"/>
</dbReference>
<dbReference type="EMBL" id="UINC01000922">
    <property type="protein sequence ID" value="SUZ63666.1"/>
    <property type="molecule type" value="Genomic_DNA"/>
</dbReference>
<dbReference type="FunFam" id="3.40.50.1000:FF:000029">
    <property type="entry name" value="3-deoxy-D-manno-octulosonate 8-phosphate phosphatase KdsC"/>
    <property type="match status" value="1"/>
</dbReference>
<dbReference type="SUPFAM" id="SSF56784">
    <property type="entry name" value="HAD-like"/>
    <property type="match status" value="1"/>
</dbReference>
<dbReference type="AlphaFoldDB" id="A0A381P9M4"/>
<gene>
    <name evidence="7" type="ORF">METZ01_LOCUS16520</name>
</gene>
<dbReference type="InterPro" id="IPR050793">
    <property type="entry name" value="CMP-NeuNAc_synthase"/>
</dbReference>
<dbReference type="GO" id="GO:0016788">
    <property type="term" value="F:hydrolase activity, acting on ester bonds"/>
    <property type="evidence" value="ECO:0007669"/>
    <property type="project" value="InterPro"/>
</dbReference>
<dbReference type="SFLD" id="SFLDG01138">
    <property type="entry name" value="C1.6.2:_Deoxy-d-mannose-octulo"/>
    <property type="match status" value="1"/>
</dbReference>
<dbReference type="InterPro" id="IPR010023">
    <property type="entry name" value="KdsC_fam"/>
</dbReference>
<dbReference type="GO" id="GO:0008781">
    <property type="term" value="F:N-acylneuraminate cytidylyltransferase activity"/>
    <property type="evidence" value="ECO:0007669"/>
    <property type="project" value="TreeGrafter"/>
</dbReference>
<proteinExistence type="inferred from homology"/>
<evidence type="ECO:0000256" key="2">
    <source>
        <dbReference type="ARBA" id="ARBA00005893"/>
    </source>
</evidence>
<dbReference type="GO" id="GO:0046872">
    <property type="term" value="F:metal ion binding"/>
    <property type="evidence" value="ECO:0007669"/>
    <property type="project" value="UniProtKB-KW"/>
</dbReference>
<organism evidence="7">
    <name type="scientific">marine metagenome</name>
    <dbReference type="NCBI Taxonomy" id="408172"/>
    <lineage>
        <taxon>unclassified sequences</taxon>
        <taxon>metagenomes</taxon>
        <taxon>ecological metagenomes</taxon>
    </lineage>
</organism>
<comment type="subunit">
    <text evidence="3">Homotetramer.</text>
</comment>
<keyword evidence="4" id="KW-0479">Metal-binding</keyword>
<sequence>MLILDVDGVLTDGRLFYGSGGIEMKAFNAHDGYGIKTLQQQGISIAIVSGRTSDIVEKRAHELGIRFLYQNVAQKNKVLEELSKESGIDPQHMVHVGDDLPDLALFQHVGLGIAVADARLEVRKSADFITKAKGGEGAVREVCELLLASRLEQQE</sequence>
<dbReference type="SFLD" id="SFLDG01136">
    <property type="entry name" value="C1.6:_Phosphoserine_Phosphatas"/>
    <property type="match status" value="1"/>
</dbReference>
<dbReference type="InterPro" id="IPR036412">
    <property type="entry name" value="HAD-like_sf"/>
</dbReference>
<reference evidence="7" key="1">
    <citation type="submission" date="2018-05" db="EMBL/GenBank/DDBJ databases">
        <authorList>
            <person name="Lanie J.A."/>
            <person name="Ng W.-L."/>
            <person name="Kazmierczak K.M."/>
            <person name="Andrzejewski T.M."/>
            <person name="Davidsen T.M."/>
            <person name="Wayne K.J."/>
            <person name="Tettelin H."/>
            <person name="Glass J.I."/>
            <person name="Rusch D."/>
            <person name="Podicherti R."/>
            <person name="Tsui H.-C.T."/>
            <person name="Winkler M.E."/>
        </authorList>
    </citation>
    <scope>NUCLEOTIDE SEQUENCE</scope>
</reference>
<comment type="similarity">
    <text evidence="2">Belongs to the KdsC family.</text>
</comment>
<evidence type="ECO:0000256" key="3">
    <source>
        <dbReference type="ARBA" id="ARBA00011881"/>
    </source>
</evidence>
<dbReference type="NCBIfam" id="TIGR01662">
    <property type="entry name" value="HAD-SF-IIIA"/>
    <property type="match status" value="1"/>
</dbReference>
<dbReference type="Gene3D" id="3.40.50.1000">
    <property type="entry name" value="HAD superfamily/HAD-like"/>
    <property type="match status" value="1"/>
</dbReference>
<keyword evidence="6" id="KW-0460">Magnesium</keyword>